<gene>
    <name evidence="1" type="ORF">E7203_02020</name>
    <name evidence="2" type="ORF">SAMN05660648_01464</name>
</gene>
<dbReference type="RefSeq" id="WP_026761189.1">
    <property type="nucleotide sequence ID" value="NZ_FNQG01000005.1"/>
</dbReference>
<dbReference type="Proteomes" id="UP000183469">
    <property type="component" value="Unassembled WGS sequence"/>
</dbReference>
<reference evidence="2 3" key="1">
    <citation type="submission" date="2016-10" db="EMBL/GenBank/DDBJ databases">
        <authorList>
            <person name="de Groot N.N."/>
        </authorList>
    </citation>
    <scope>NUCLEOTIDE SEQUENCE [LARGE SCALE GENOMIC DNA]</scope>
    <source>
        <strain evidence="2 3">DSM 2872</strain>
    </source>
</reference>
<dbReference type="EMBL" id="FNQG01000005">
    <property type="protein sequence ID" value="SDZ97820.1"/>
    <property type="molecule type" value="Genomic_DNA"/>
</dbReference>
<evidence type="ECO:0000313" key="1">
    <source>
        <dbReference type="EMBL" id="MBE6084243.1"/>
    </source>
</evidence>
<dbReference type="AlphaFoldDB" id="A0A1H3XF15"/>
<name>A0A1H3XF15_SELRU</name>
<evidence type="ECO:0000313" key="2">
    <source>
        <dbReference type="EMBL" id="SDZ97820.1"/>
    </source>
</evidence>
<accession>A0A1H3XF15</accession>
<dbReference type="EMBL" id="SVCA01000001">
    <property type="protein sequence ID" value="MBE6084243.1"/>
    <property type="molecule type" value="Genomic_DNA"/>
</dbReference>
<organism evidence="2 3">
    <name type="scientific">Selenomonas ruminantium</name>
    <dbReference type="NCBI Taxonomy" id="971"/>
    <lineage>
        <taxon>Bacteria</taxon>
        <taxon>Bacillati</taxon>
        <taxon>Bacillota</taxon>
        <taxon>Negativicutes</taxon>
        <taxon>Selenomonadales</taxon>
        <taxon>Selenomonadaceae</taxon>
        <taxon>Selenomonas</taxon>
    </lineage>
</organism>
<sequence>MYTKELYITRIKLIALSRIRQIGEAVLESPGDFRKDTRDYLDAMYEGISYMRPERLAEVVTTVYDGYAEAGNADDGCVADSLMSIALAEYQNELGEDNIYDLGWNSWVEDFFRTEIA</sequence>
<dbReference type="OrthoDB" id="1665868at2"/>
<dbReference type="Proteomes" id="UP000772151">
    <property type="component" value="Unassembled WGS sequence"/>
</dbReference>
<evidence type="ECO:0000313" key="3">
    <source>
        <dbReference type="Proteomes" id="UP000183469"/>
    </source>
</evidence>
<proteinExistence type="predicted"/>
<protein>
    <submittedName>
        <fullName evidence="2">Uncharacterized protein</fullName>
    </submittedName>
</protein>
<reference evidence="1" key="2">
    <citation type="submission" date="2019-04" db="EMBL/GenBank/DDBJ databases">
        <title>Evolution of Biomass-Degrading Anaerobic Consortia Revealed by Metagenomics.</title>
        <authorList>
            <person name="Peng X."/>
        </authorList>
    </citation>
    <scope>NUCLEOTIDE SEQUENCE</scope>
    <source>
        <strain evidence="1">SIG242</strain>
    </source>
</reference>